<proteinExistence type="predicted"/>
<comment type="caution">
    <text evidence="1">The sequence shown here is derived from an EMBL/GenBank/DDBJ whole genome shotgun (WGS) entry which is preliminary data.</text>
</comment>
<dbReference type="AlphaFoldDB" id="K2GE60"/>
<evidence type="ECO:0000313" key="1">
    <source>
        <dbReference type="EMBL" id="EKE28529.1"/>
    </source>
</evidence>
<reference evidence="1" key="1">
    <citation type="journal article" date="2012" name="Science">
        <title>Fermentation, hydrogen, and sulfur metabolism in multiple uncultivated bacterial phyla.</title>
        <authorList>
            <person name="Wrighton K.C."/>
            <person name="Thomas B.C."/>
            <person name="Sharon I."/>
            <person name="Miller C.S."/>
            <person name="Castelle C.J."/>
            <person name="VerBerkmoes N.C."/>
            <person name="Wilkins M.J."/>
            <person name="Hettich R.L."/>
            <person name="Lipton M.S."/>
            <person name="Williams K.H."/>
            <person name="Long P.E."/>
            <person name="Banfield J.F."/>
        </authorList>
    </citation>
    <scope>NUCLEOTIDE SEQUENCE [LARGE SCALE GENOMIC DNA]</scope>
</reference>
<gene>
    <name evidence="1" type="ORF">ACD_3C00049G0011</name>
</gene>
<name>K2GE60_9BACT</name>
<organism evidence="1">
    <name type="scientific">uncultured bacterium</name>
    <name type="common">gcode 4</name>
    <dbReference type="NCBI Taxonomy" id="1234023"/>
    <lineage>
        <taxon>Bacteria</taxon>
        <taxon>environmental samples</taxon>
    </lineage>
</organism>
<protein>
    <submittedName>
        <fullName evidence="1">Uncharacterized protein</fullName>
    </submittedName>
</protein>
<sequence>MSEQSVDIHNINPPTIVEKASKSKGLEHIPDDVKQILFLNWLVDARELYQEQENKVKQILINKTLQKAISEWHYAWWIEVKYIGEGLYMVKSIKKWNVTFYSNDNWESVFSVSWVREDPFIENNKALEDLWYIEKKEGETYNMYKISWYITLADWKKEPVPWEKINTDDIRYYKLWKDILFRADIYSKLFILKDKKPIEGKMLIYLIEGWSLKLEDLELFKQNNVIDDNMYLTWIRAFKQVIAFQCSDKRLIGLWIWIKESDLKRYTENTKYNISPELALECFKALPAEMRDISSPKK</sequence>
<accession>K2GE60</accession>
<dbReference type="EMBL" id="AMFJ01000323">
    <property type="protein sequence ID" value="EKE28529.1"/>
    <property type="molecule type" value="Genomic_DNA"/>
</dbReference>